<accession>M4V513</accession>
<dbReference type="EMBL" id="CP003537">
    <property type="protein sequence ID" value="AGH94427.1"/>
    <property type="molecule type" value="Genomic_DNA"/>
</dbReference>
<reference evidence="2 3" key="1">
    <citation type="journal article" date="2013" name="ISME J.">
        <title>By their genes ye shall know them: genomic signatures of predatory bacteria.</title>
        <authorList>
            <person name="Pasternak Z."/>
            <person name="Pietrokovski S."/>
            <person name="Rotem O."/>
            <person name="Gophna U."/>
            <person name="Lurie-Weinberger M.N."/>
            <person name="Jurkevitch E."/>
        </authorList>
    </citation>
    <scope>NUCLEOTIDE SEQUENCE [LARGE SCALE GENOMIC DNA]</scope>
    <source>
        <strain evidence="2 3">JSS</strain>
    </source>
</reference>
<sequence length="148" mass="16629">MKASFAVLIFLLMTALSAIASAEEKQKLALGVDKDPCRTRDNMRLQIEASSLNLKNLNTTRTANGGSYLRKEMICKAQYCVVVSRADFVWKHAPEHPDADQEGNLRLPKINPDKESALLKDAQKHFEMATRACNRLRALKQQSESLLQ</sequence>
<organism evidence="2 3">
    <name type="scientific">Pseudobdellovibrio exovorus JSS</name>
    <dbReference type="NCBI Taxonomy" id="1184267"/>
    <lineage>
        <taxon>Bacteria</taxon>
        <taxon>Pseudomonadati</taxon>
        <taxon>Bdellovibrionota</taxon>
        <taxon>Bdellovibrionia</taxon>
        <taxon>Bdellovibrionales</taxon>
        <taxon>Pseudobdellovibrionaceae</taxon>
        <taxon>Pseudobdellovibrio</taxon>
    </lineage>
</organism>
<dbReference type="Proteomes" id="UP000012040">
    <property type="component" value="Chromosome"/>
</dbReference>
<protein>
    <submittedName>
        <fullName evidence="2">Uncharacterized protein</fullName>
    </submittedName>
</protein>
<keyword evidence="3" id="KW-1185">Reference proteome</keyword>
<dbReference type="KEGG" id="bex:A11Q_207"/>
<dbReference type="PATRIC" id="fig|1184267.3.peg.210"/>
<name>M4V513_9BACT</name>
<evidence type="ECO:0000256" key="1">
    <source>
        <dbReference type="SAM" id="SignalP"/>
    </source>
</evidence>
<evidence type="ECO:0000313" key="3">
    <source>
        <dbReference type="Proteomes" id="UP000012040"/>
    </source>
</evidence>
<dbReference type="eggNOG" id="COG1558">
    <property type="taxonomic scope" value="Bacteria"/>
</dbReference>
<dbReference type="HOGENOM" id="CLU_1755273_0_0_7"/>
<proteinExistence type="predicted"/>
<keyword evidence="1" id="KW-0732">Signal</keyword>
<dbReference type="STRING" id="1184267.A11Q_207"/>
<evidence type="ECO:0000313" key="2">
    <source>
        <dbReference type="EMBL" id="AGH94427.1"/>
    </source>
</evidence>
<feature type="chain" id="PRO_5004059960" evidence="1">
    <location>
        <begin position="23"/>
        <end position="148"/>
    </location>
</feature>
<dbReference type="AlphaFoldDB" id="M4V513"/>
<dbReference type="RefSeq" id="WP_015468917.1">
    <property type="nucleotide sequence ID" value="NC_020813.1"/>
</dbReference>
<dbReference type="OrthoDB" id="9813951at2"/>
<gene>
    <name evidence="2" type="ORF">A11Q_207</name>
</gene>
<feature type="signal peptide" evidence="1">
    <location>
        <begin position="1"/>
        <end position="22"/>
    </location>
</feature>